<evidence type="ECO:0000256" key="5">
    <source>
        <dbReference type="ARBA" id="ARBA00023242"/>
    </source>
</evidence>
<dbReference type="InterPro" id="IPR007219">
    <property type="entry name" value="XnlR_reg_dom"/>
</dbReference>
<feature type="domain" description="Zn(2)-C6 fungal-type" evidence="7">
    <location>
        <begin position="47"/>
        <end position="77"/>
    </location>
</feature>
<sequence>MAGSIRVSLPDNESTAGAADEDSCGSQGGSPAEPRPRPQKRRRIPVACGACRSKKSRCDGSRPKCSSCQALNVECVYLAPPIATTTPVPRAFLQLVESRLSQLESDVRSLKSQQSEGGSVPDSVTVDRRPSFQIHQVPASFREPDSAESVVSPDATDGIGSIEFTKEDDSGYYGPSSNIAFTRNIRRALSTLLSQSLAQRSHRLGSSHRPSLDVSRPQTPHNEAARPAAEESGSYADSSGPRNDCLSLPPDDEMDALVDRFFRDTGALFPFVHPYTFMETYRHTKSIGFRRSRRSWLGLLNSILAMSIFTSGSWSSTATGRGAKAEIFFTRAKALCLDQMLSGSSLETVQAMLLMSQYLQGTHRSVMTWNMHGIAVKAAFQLGLHSTTSLKAYTPLERETRTRTWFACVMLDRTLSMTFGRPPAIPDSYIRTPLPQPYSGTDILPTAEVSVDDAMSIHFFVSTITLYKVMWTIIDRLYDCNIAYPDNSVISTASQILEIEHQLLEWQASLPPLLSLTNASEIRNDNDFCLARRFRVILTLRHHNVRLLAHRRIFDLYLASIERGRGYDAYESMLIQIGERSKNVCLQTASELISIVNVVTHSPQPKCGLLGAWWFTLYYTLNAALTIVTMALCNHANSPVPAAPCEAGGISDQALRDALADALACLPLIDKGNRMVDKCAKFVATLQQCLNLLGMFNQGGKTVSSVFLPLILLSNADQTGPEDSAPARSGANGHMPLGAPRGSQNGQYPYVPVPIDAVNLDLTALGWETEGFLSSLNAGFMEGFQDADLFC</sequence>
<dbReference type="Pfam" id="PF00172">
    <property type="entry name" value="Zn_clus"/>
    <property type="match status" value="1"/>
</dbReference>
<name>A0ABR4ECV2_9PEZI</name>
<dbReference type="PROSITE" id="PS50048">
    <property type="entry name" value="ZN2_CY6_FUNGAL_2"/>
    <property type="match status" value="1"/>
</dbReference>
<evidence type="ECO:0000313" key="9">
    <source>
        <dbReference type="Proteomes" id="UP001600888"/>
    </source>
</evidence>
<keyword evidence="5" id="KW-0539">Nucleus</keyword>
<dbReference type="SMART" id="SM00066">
    <property type="entry name" value="GAL4"/>
    <property type="match status" value="1"/>
</dbReference>
<evidence type="ECO:0000256" key="6">
    <source>
        <dbReference type="SAM" id="MobiDB-lite"/>
    </source>
</evidence>
<protein>
    <recommendedName>
        <fullName evidence="7">Zn(2)-C6 fungal-type domain-containing protein</fullName>
    </recommendedName>
</protein>
<feature type="region of interest" description="Disordered" evidence="6">
    <location>
        <begin position="200"/>
        <end position="249"/>
    </location>
</feature>
<keyword evidence="3" id="KW-0238">DNA-binding</keyword>
<dbReference type="Gene3D" id="4.10.240.10">
    <property type="entry name" value="Zn(2)-C6 fungal-type DNA-binding domain"/>
    <property type="match status" value="1"/>
</dbReference>
<feature type="region of interest" description="Disordered" evidence="6">
    <location>
        <begin position="719"/>
        <end position="743"/>
    </location>
</feature>
<dbReference type="PANTHER" id="PTHR47424">
    <property type="entry name" value="REGULATORY PROTEIN GAL4"/>
    <property type="match status" value="1"/>
</dbReference>
<dbReference type="SUPFAM" id="SSF57701">
    <property type="entry name" value="Zn2/Cys6 DNA-binding domain"/>
    <property type="match status" value="1"/>
</dbReference>
<keyword evidence="9" id="KW-1185">Reference proteome</keyword>
<feature type="region of interest" description="Disordered" evidence="6">
    <location>
        <begin position="1"/>
        <end position="44"/>
    </location>
</feature>
<feature type="region of interest" description="Disordered" evidence="6">
    <location>
        <begin position="140"/>
        <end position="167"/>
    </location>
</feature>
<evidence type="ECO:0000313" key="8">
    <source>
        <dbReference type="EMBL" id="KAL2280225.1"/>
    </source>
</evidence>
<keyword evidence="1" id="KW-0479">Metal-binding</keyword>
<dbReference type="InterPro" id="IPR051127">
    <property type="entry name" value="Fungal_SecMet_Regulators"/>
</dbReference>
<evidence type="ECO:0000259" key="7">
    <source>
        <dbReference type="PROSITE" id="PS50048"/>
    </source>
</evidence>
<dbReference type="PROSITE" id="PS00463">
    <property type="entry name" value="ZN2_CY6_FUNGAL_1"/>
    <property type="match status" value="1"/>
</dbReference>
<gene>
    <name evidence="8" type="ORF">FJTKL_12684</name>
</gene>
<dbReference type="CDD" id="cd00067">
    <property type="entry name" value="GAL4"/>
    <property type="match status" value="1"/>
</dbReference>
<keyword evidence="4" id="KW-0804">Transcription</keyword>
<reference evidence="8 9" key="1">
    <citation type="submission" date="2024-03" db="EMBL/GenBank/DDBJ databases">
        <title>A high-quality draft genome sequence of Diaporthe vaccinii, a causative agent of upright dieback and viscid rot disease in cranberry plants.</title>
        <authorList>
            <person name="Sarrasin M."/>
            <person name="Lang B.F."/>
            <person name="Burger G."/>
        </authorList>
    </citation>
    <scope>NUCLEOTIDE SEQUENCE [LARGE SCALE GENOMIC DNA]</scope>
    <source>
        <strain evidence="8 9">IS7</strain>
    </source>
</reference>
<dbReference type="SMART" id="SM00906">
    <property type="entry name" value="Fungal_trans"/>
    <property type="match status" value="1"/>
</dbReference>
<dbReference type="InterPro" id="IPR001138">
    <property type="entry name" value="Zn2Cys6_DnaBD"/>
</dbReference>
<dbReference type="Pfam" id="PF04082">
    <property type="entry name" value="Fungal_trans"/>
    <property type="match status" value="1"/>
</dbReference>
<dbReference type="Proteomes" id="UP001600888">
    <property type="component" value="Unassembled WGS sequence"/>
</dbReference>
<proteinExistence type="predicted"/>
<dbReference type="PANTHER" id="PTHR47424:SF3">
    <property type="entry name" value="REGULATORY PROTEIN GAL4"/>
    <property type="match status" value="1"/>
</dbReference>
<evidence type="ECO:0000256" key="2">
    <source>
        <dbReference type="ARBA" id="ARBA00023015"/>
    </source>
</evidence>
<dbReference type="CDD" id="cd12148">
    <property type="entry name" value="fungal_TF_MHR"/>
    <property type="match status" value="1"/>
</dbReference>
<evidence type="ECO:0000256" key="1">
    <source>
        <dbReference type="ARBA" id="ARBA00022723"/>
    </source>
</evidence>
<keyword evidence="2" id="KW-0805">Transcription regulation</keyword>
<dbReference type="InterPro" id="IPR036864">
    <property type="entry name" value="Zn2-C6_fun-type_DNA-bd_sf"/>
</dbReference>
<comment type="caution">
    <text evidence="8">The sequence shown here is derived from an EMBL/GenBank/DDBJ whole genome shotgun (WGS) entry which is preliminary data.</text>
</comment>
<evidence type="ECO:0000256" key="4">
    <source>
        <dbReference type="ARBA" id="ARBA00023163"/>
    </source>
</evidence>
<accession>A0ABR4ECV2</accession>
<dbReference type="EMBL" id="JBAWTH010000068">
    <property type="protein sequence ID" value="KAL2280225.1"/>
    <property type="molecule type" value="Genomic_DNA"/>
</dbReference>
<organism evidence="8 9">
    <name type="scientific">Diaporthe vaccinii</name>
    <dbReference type="NCBI Taxonomy" id="105482"/>
    <lineage>
        <taxon>Eukaryota</taxon>
        <taxon>Fungi</taxon>
        <taxon>Dikarya</taxon>
        <taxon>Ascomycota</taxon>
        <taxon>Pezizomycotina</taxon>
        <taxon>Sordariomycetes</taxon>
        <taxon>Sordariomycetidae</taxon>
        <taxon>Diaporthales</taxon>
        <taxon>Diaporthaceae</taxon>
        <taxon>Diaporthe</taxon>
        <taxon>Diaporthe eres species complex</taxon>
    </lineage>
</organism>
<evidence type="ECO:0000256" key="3">
    <source>
        <dbReference type="ARBA" id="ARBA00023125"/>
    </source>
</evidence>